<evidence type="ECO:0000256" key="1">
    <source>
        <dbReference type="ARBA" id="ARBA00001947"/>
    </source>
</evidence>
<dbReference type="AlphaFoldDB" id="A0A8T0A1A2"/>
<evidence type="ECO:0000256" key="2">
    <source>
        <dbReference type="ARBA" id="ARBA00005988"/>
    </source>
</evidence>
<feature type="region of interest" description="Disordered" evidence="5">
    <location>
        <begin position="394"/>
        <end position="423"/>
    </location>
</feature>
<gene>
    <name evidence="7" type="ORF">Mgra_00001407</name>
</gene>
<proteinExistence type="inferred from homology"/>
<organism evidence="7 8">
    <name type="scientific">Meloidogyne graminicola</name>
    <dbReference type="NCBI Taxonomy" id="189291"/>
    <lineage>
        <taxon>Eukaryota</taxon>
        <taxon>Metazoa</taxon>
        <taxon>Ecdysozoa</taxon>
        <taxon>Nematoda</taxon>
        <taxon>Chromadorea</taxon>
        <taxon>Rhabditida</taxon>
        <taxon>Tylenchina</taxon>
        <taxon>Tylenchomorpha</taxon>
        <taxon>Tylenchoidea</taxon>
        <taxon>Meloidogynidae</taxon>
        <taxon>Meloidogyninae</taxon>
        <taxon>Meloidogyne</taxon>
    </lineage>
</organism>
<keyword evidence="4" id="KW-0175">Coiled coil</keyword>
<evidence type="ECO:0000256" key="5">
    <source>
        <dbReference type="SAM" id="MobiDB-lite"/>
    </source>
</evidence>
<dbReference type="GO" id="GO:0004181">
    <property type="term" value="F:metallocarboxypeptidase activity"/>
    <property type="evidence" value="ECO:0007669"/>
    <property type="project" value="InterPro"/>
</dbReference>
<dbReference type="EMBL" id="JABEBT010000007">
    <property type="protein sequence ID" value="KAF7639175.1"/>
    <property type="molecule type" value="Genomic_DNA"/>
</dbReference>
<dbReference type="OrthoDB" id="3626597at2759"/>
<comment type="cofactor">
    <cofactor evidence="1">
        <name>Zn(2+)</name>
        <dbReference type="ChEBI" id="CHEBI:29105"/>
    </cofactor>
</comment>
<comment type="similarity">
    <text evidence="2 3">Belongs to the peptidase M14 family.</text>
</comment>
<evidence type="ECO:0000313" key="7">
    <source>
        <dbReference type="EMBL" id="KAF7639175.1"/>
    </source>
</evidence>
<feature type="coiled-coil region" evidence="4">
    <location>
        <begin position="166"/>
        <end position="235"/>
    </location>
</feature>
<dbReference type="Gene3D" id="3.40.630.10">
    <property type="entry name" value="Zn peptidases"/>
    <property type="match status" value="1"/>
</dbReference>
<dbReference type="SMART" id="SM00631">
    <property type="entry name" value="Zn_pept"/>
    <property type="match status" value="1"/>
</dbReference>
<feature type="active site" description="Proton donor/acceptor" evidence="3">
    <location>
        <position position="120"/>
    </location>
</feature>
<sequence>MLVLIYIPGKKAFSEPESKAISDFLKNNNEEEGKKRFYAFMTLHTYAQMWIHPYSHEYNTYPSDADTLKSVALRATERLEQIYGTHYRVGTGADLLAPASGGSDDWAKETLGIKYVYLVELRPKLELSNGFILNQEELLDTAIETFEAIKEVIKAVIDEPPYENLKNITETNIKLINDNLKQMEVEEERINSNSTVNEFKQYLESTFGTTIVETIDTTETQMETTITTLKQEEEKEKLEQYTQHNTETTTETFDFIFRIEEGKEGEKEIKKFKENKINNSTTFTEQEVLFPLFNNSKISEQKIEEFVTSSNLPISLPFTVNSQIENIEESTSSSNILTSSNTFQETLTPNSTIIEDIGRSETTSTSSTSSSSSTTSKRLITSTTTNIETLSISGITNTNSSSTSTSSSSTSKTTLSSPSSTTKTLPTLLTTKKYIPIEFVSFDEKKIELKPLNEIKKYFNNRSSTKSINFPIFDNDIEIDKEIENEEEIGKITTEKIKLIEKIEGKKK</sequence>
<dbReference type="GO" id="GO:0008270">
    <property type="term" value="F:zinc ion binding"/>
    <property type="evidence" value="ECO:0007669"/>
    <property type="project" value="InterPro"/>
</dbReference>
<dbReference type="PANTHER" id="PTHR11705">
    <property type="entry name" value="PROTEASE FAMILY M14 CARBOXYPEPTIDASE A,B"/>
    <property type="match status" value="1"/>
</dbReference>
<dbReference type="PANTHER" id="PTHR11705:SF51">
    <property type="entry name" value="CARBOXYPEPTIDASE SURO-1-RELATED"/>
    <property type="match status" value="1"/>
</dbReference>
<evidence type="ECO:0000259" key="6">
    <source>
        <dbReference type="PROSITE" id="PS52035"/>
    </source>
</evidence>
<dbReference type="GO" id="GO:0005615">
    <property type="term" value="C:extracellular space"/>
    <property type="evidence" value="ECO:0007669"/>
    <property type="project" value="TreeGrafter"/>
</dbReference>
<dbReference type="Proteomes" id="UP000605970">
    <property type="component" value="Unassembled WGS sequence"/>
</dbReference>
<evidence type="ECO:0000256" key="4">
    <source>
        <dbReference type="SAM" id="Coils"/>
    </source>
</evidence>
<reference evidence="7" key="1">
    <citation type="journal article" date="2020" name="Ecol. Evol.">
        <title>Genome structure and content of the rice root-knot nematode (Meloidogyne graminicola).</title>
        <authorList>
            <person name="Phan N.T."/>
            <person name="Danchin E.G.J."/>
            <person name="Klopp C."/>
            <person name="Perfus-Barbeoch L."/>
            <person name="Kozlowski D.K."/>
            <person name="Koutsovoulos G.D."/>
            <person name="Lopez-Roques C."/>
            <person name="Bouchez O."/>
            <person name="Zahm M."/>
            <person name="Besnard G."/>
            <person name="Bellafiore S."/>
        </authorList>
    </citation>
    <scope>NUCLEOTIDE SEQUENCE</scope>
    <source>
        <strain evidence="7">VN-18</strain>
    </source>
</reference>
<comment type="caution">
    <text evidence="7">The sequence shown here is derived from an EMBL/GenBank/DDBJ whole genome shotgun (WGS) entry which is preliminary data.</text>
</comment>
<accession>A0A8T0A1A2</accession>
<evidence type="ECO:0000313" key="8">
    <source>
        <dbReference type="Proteomes" id="UP000605970"/>
    </source>
</evidence>
<dbReference type="Pfam" id="PF00246">
    <property type="entry name" value="Peptidase_M14"/>
    <property type="match status" value="1"/>
</dbReference>
<keyword evidence="8" id="KW-1185">Reference proteome</keyword>
<dbReference type="PROSITE" id="PS52035">
    <property type="entry name" value="PEPTIDASE_M14"/>
    <property type="match status" value="1"/>
</dbReference>
<dbReference type="SUPFAM" id="SSF53187">
    <property type="entry name" value="Zn-dependent exopeptidases"/>
    <property type="match status" value="1"/>
</dbReference>
<name>A0A8T0A1A2_9BILA</name>
<feature type="compositionally biased region" description="Low complexity" evidence="5">
    <location>
        <begin position="360"/>
        <end position="380"/>
    </location>
</feature>
<evidence type="ECO:0000256" key="3">
    <source>
        <dbReference type="PROSITE-ProRule" id="PRU01379"/>
    </source>
</evidence>
<feature type="region of interest" description="Disordered" evidence="5">
    <location>
        <begin position="348"/>
        <end position="380"/>
    </location>
</feature>
<protein>
    <submittedName>
        <fullName evidence="7">Peptidase_M14 domain-containing protein</fullName>
    </submittedName>
</protein>
<feature type="domain" description="Peptidase M14" evidence="6">
    <location>
        <begin position="1"/>
        <end position="156"/>
    </location>
</feature>
<dbReference type="InterPro" id="IPR000834">
    <property type="entry name" value="Peptidase_M14"/>
</dbReference>
<dbReference type="GO" id="GO:0006508">
    <property type="term" value="P:proteolysis"/>
    <property type="evidence" value="ECO:0007669"/>
    <property type="project" value="InterPro"/>
</dbReference>
<dbReference type="EMBL" id="JABEBT010000007">
    <property type="protein sequence ID" value="KAF7639176.1"/>
    <property type="molecule type" value="Genomic_DNA"/>
</dbReference>